<protein>
    <submittedName>
        <fullName evidence="2">Zinc dependent phospholipase C family protein</fullName>
    </submittedName>
</protein>
<accession>A0A8I0DNQ7</accession>
<proteinExistence type="predicted"/>
<organism evidence="2 3">
    <name type="scientific">Blautia segnis</name>
    <dbReference type="NCBI Taxonomy" id="2763030"/>
    <lineage>
        <taxon>Bacteria</taxon>
        <taxon>Bacillati</taxon>
        <taxon>Bacillota</taxon>
        <taxon>Clostridia</taxon>
        <taxon>Lachnospirales</taxon>
        <taxon>Lachnospiraceae</taxon>
        <taxon>Blautia</taxon>
    </lineage>
</organism>
<gene>
    <name evidence="2" type="ORF">H8S54_06555</name>
</gene>
<evidence type="ECO:0000313" key="2">
    <source>
        <dbReference type="EMBL" id="MBC5650779.1"/>
    </source>
</evidence>
<reference evidence="2 3" key="1">
    <citation type="submission" date="2020-08" db="EMBL/GenBank/DDBJ databases">
        <title>Genome public.</title>
        <authorList>
            <person name="Liu C."/>
            <person name="Sun Q."/>
        </authorList>
    </citation>
    <scope>NUCLEOTIDE SEQUENCE [LARGE SCALE GENOMIC DNA]</scope>
    <source>
        <strain evidence="2 3">BX17</strain>
    </source>
</reference>
<comment type="caution">
    <text evidence="2">The sequence shown here is derived from an EMBL/GenBank/DDBJ whole genome shotgun (WGS) entry which is preliminary data.</text>
</comment>
<dbReference type="Proteomes" id="UP000652847">
    <property type="component" value="Unassembled WGS sequence"/>
</dbReference>
<name>A0A8I0DNQ7_9FIRM</name>
<sequence>MPTTYAHDLFGQKVYRQMPEEVKKVIRENGELYRIGLHGPDIFFYYFIFKNHVSGVGYRMHKEKARAFFIQGMSQVRETKDQALLAYLLGFGCHYLLDSACHPFVNEMHDKGRISHSLLEIEFDRLLMEETGKDPYTYYPSVCIAAKERNAKEIHKVFPLVKTGDILLSLKLMKWITNQLVCDDGGARRARLARISSLGGHKAQSALIDHYMMVHPAGGSKELVEELNRLFEEKVKKAPGELLELYQLSKEDHPLSDRWNLTYNG</sequence>
<evidence type="ECO:0000259" key="1">
    <source>
        <dbReference type="Pfam" id="PF00882"/>
    </source>
</evidence>
<dbReference type="RefSeq" id="WP_117851904.1">
    <property type="nucleotide sequence ID" value="NZ_JACOOT010000014.1"/>
</dbReference>
<feature type="domain" description="Phospholipase C/D" evidence="1">
    <location>
        <begin position="7"/>
        <end position="150"/>
    </location>
</feature>
<dbReference type="EMBL" id="JACOOT010000014">
    <property type="protein sequence ID" value="MBC5650779.1"/>
    <property type="molecule type" value="Genomic_DNA"/>
</dbReference>
<evidence type="ECO:0000313" key="3">
    <source>
        <dbReference type="Proteomes" id="UP000652847"/>
    </source>
</evidence>
<dbReference type="Pfam" id="PF00882">
    <property type="entry name" value="Zn_dep_PLPC"/>
    <property type="match status" value="1"/>
</dbReference>
<keyword evidence="3" id="KW-1185">Reference proteome</keyword>
<dbReference type="InterPro" id="IPR029002">
    <property type="entry name" value="PLPC/GPLD1"/>
</dbReference>
<dbReference type="AlphaFoldDB" id="A0A8I0DNQ7"/>